<dbReference type="Proteomes" id="UP000229893">
    <property type="component" value="Unassembled WGS sequence"/>
</dbReference>
<evidence type="ECO:0000313" key="4">
    <source>
        <dbReference type="EMBL" id="PIR04901.1"/>
    </source>
</evidence>
<proteinExistence type="predicted"/>
<dbReference type="AlphaFoldDB" id="A0A2H0N7M7"/>
<protein>
    <submittedName>
        <fullName evidence="4">DNA mismatch repair protein MutT</fullName>
    </submittedName>
</protein>
<evidence type="ECO:0000259" key="3">
    <source>
        <dbReference type="PROSITE" id="PS51462"/>
    </source>
</evidence>
<reference evidence="4 5" key="1">
    <citation type="submission" date="2017-09" db="EMBL/GenBank/DDBJ databases">
        <title>Depth-based differentiation of microbial function through sediment-hosted aquifers and enrichment of novel symbionts in the deep terrestrial subsurface.</title>
        <authorList>
            <person name="Probst A.J."/>
            <person name="Ladd B."/>
            <person name="Jarett J.K."/>
            <person name="Geller-Mcgrath D.E."/>
            <person name="Sieber C.M."/>
            <person name="Emerson J.B."/>
            <person name="Anantharaman K."/>
            <person name="Thomas B.C."/>
            <person name="Malmstrom R."/>
            <person name="Stieglmeier M."/>
            <person name="Klingl A."/>
            <person name="Woyke T."/>
            <person name="Ryan C.M."/>
            <person name="Banfield J.F."/>
        </authorList>
    </citation>
    <scope>NUCLEOTIDE SEQUENCE [LARGE SCALE GENOMIC DNA]</scope>
    <source>
        <strain evidence="4">CG11_big_fil_rev_8_21_14_0_20_35_14</strain>
    </source>
</reference>
<comment type="cofactor">
    <cofactor evidence="1">
        <name>Mg(2+)</name>
        <dbReference type="ChEBI" id="CHEBI:18420"/>
    </cofactor>
</comment>
<evidence type="ECO:0000256" key="2">
    <source>
        <dbReference type="ARBA" id="ARBA00022801"/>
    </source>
</evidence>
<organism evidence="4 5">
    <name type="scientific">Candidatus Liptonbacteria bacterium CG11_big_fil_rev_8_21_14_0_20_35_14</name>
    <dbReference type="NCBI Taxonomy" id="1974634"/>
    <lineage>
        <taxon>Bacteria</taxon>
        <taxon>Candidatus Liptoniibacteriota</taxon>
    </lineage>
</organism>
<evidence type="ECO:0000313" key="5">
    <source>
        <dbReference type="Proteomes" id="UP000229893"/>
    </source>
</evidence>
<dbReference type="InterPro" id="IPR015797">
    <property type="entry name" value="NUDIX_hydrolase-like_dom_sf"/>
</dbReference>
<name>A0A2H0N7M7_9BACT</name>
<comment type="caution">
    <text evidence="4">The sequence shown here is derived from an EMBL/GenBank/DDBJ whole genome shotgun (WGS) entry which is preliminary data.</text>
</comment>
<dbReference type="PANTHER" id="PTHR43046:SF14">
    <property type="entry name" value="MUTT_NUDIX FAMILY PROTEIN"/>
    <property type="match status" value="1"/>
</dbReference>
<dbReference type="GO" id="GO:0016787">
    <property type="term" value="F:hydrolase activity"/>
    <property type="evidence" value="ECO:0007669"/>
    <property type="project" value="UniProtKB-KW"/>
</dbReference>
<accession>A0A2H0N7M7</accession>
<evidence type="ECO:0000256" key="1">
    <source>
        <dbReference type="ARBA" id="ARBA00001946"/>
    </source>
</evidence>
<dbReference type="SUPFAM" id="SSF55811">
    <property type="entry name" value="Nudix"/>
    <property type="match status" value="1"/>
</dbReference>
<gene>
    <name evidence="4" type="ORF">COV57_01860</name>
</gene>
<dbReference type="PANTHER" id="PTHR43046">
    <property type="entry name" value="GDP-MANNOSE MANNOSYL HYDROLASE"/>
    <property type="match status" value="1"/>
</dbReference>
<dbReference type="Gene3D" id="3.90.79.10">
    <property type="entry name" value="Nucleoside Triphosphate Pyrophosphohydrolase"/>
    <property type="match status" value="1"/>
</dbReference>
<dbReference type="PROSITE" id="PS00893">
    <property type="entry name" value="NUDIX_BOX"/>
    <property type="match status" value="1"/>
</dbReference>
<feature type="domain" description="Nudix hydrolase" evidence="3">
    <location>
        <begin position="13"/>
        <end position="144"/>
    </location>
</feature>
<dbReference type="PROSITE" id="PS51462">
    <property type="entry name" value="NUDIX"/>
    <property type="match status" value="1"/>
</dbReference>
<dbReference type="InterPro" id="IPR000086">
    <property type="entry name" value="NUDIX_hydrolase_dom"/>
</dbReference>
<dbReference type="Pfam" id="PF00293">
    <property type="entry name" value="NUDIX"/>
    <property type="match status" value="1"/>
</dbReference>
<dbReference type="EMBL" id="PCWO01000029">
    <property type="protein sequence ID" value="PIR04901.1"/>
    <property type="molecule type" value="Genomic_DNA"/>
</dbReference>
<sequence>MLNMITFQGPKSHIHSIARGLLVHGEEIILCRVKDVKWFFLPGGHIEDGESARTALLRELHEEIGNSNYKINSFIGVCENIFSLEKDVLQHEINIIFKVHVPNELKVNTKEDHIEFVSIAKNNLKDYKILPTALKDGLIEWLENERPFLKEI</sequence>
<keyword evidence="2" id="KW-0378">Hydrolase</keyword>
<dbReference type="InterPro" id="IPR020084">
    <property type="entry name" value="NUDIX_hydrolase_CS"/>
</dbReference>